<organism evidence="4">
    <name type="scientific">Homalodisca liturata</name>
    <dbReference type="NCBI Taxonomy" id="320908"/>
    <lineage>
        <taxon>Eukaryota</taxon>
        <taxon>Metazoa</taxon>
        <taxon>Ecdysozoa</taxon>
        <taxon>Arthropoda</taxon>
        <taxon>Hexapoda</taxon>
        <taxon>Insecta</taxon>
        <taxon>Pterygota</taxon>
        <taxon>Neoptera</taxon>
        <taxon>Paraneoptera</taxon>
        <taxon>Hemiptera</taxon>
        <taxon>Auchenorrhyncha</taxon>
        <taxon>Membracoidea</taxon>
        <taxon>Cicadellidae</taxon>
        <taxon>Cicadellinae</taxon>
        <taxon>Proconiini</taxon>
        <taxon>Homalodisca</taxon>
    </lineage>
</organism>
<evidence type="ECO:0000256" key="2">
    <source>
        <dbReference type="ARBA" id="ARBA00022980"/>
    </source>
</evidence>
<accession>A0A1B6IVC6</accession>
<evidence type="ECO:0000313" key="4">
    <source>
        <dbReference type="EMBL" id="JAS90896.1"/>
    </source>
</evidence>
<sequence length="354" mass="40414">MELIKTGRVLSCCNYYFKMGFGDLLQQKCRSPAFTNVRNYAARKGYREAAKKKKVKTVIQKQGWIPHNLRKKDVEESSGVKRSDEHTKRVASDDVWVTRSYAWRIFDFKEAVECHRETHHPTIYNVPDAQINLFIELNMTTAKPTKFVEKFRKMAILPHVYDQDGLQERSILVFCKTPEQKEAARAAGANLVGGTEIIKDIEKGKVVLPDFRFILAHPTILPEMVTIRGLLKKKFPNVKSGTLGPNVDELVLKFKNGVEYSCVRDEKDLSYGWINTSVGRLNMDTLKLEENFQALLKDIIDEKPKRPGPFITRVVMTSLPSVEKFKINFEPYLPVDDNADGESSDEDEAVPVKA</sequence>
<protein>
    <recommendedName>
        <fullName evidence="5">39S ribosomal protein L1, mitochondrial</fullName>
    </recommendedName>
</protein>
<name>A0A1B6IVC6_9HEMI</name>
<proteinExistence type="inferred from homology"/>
<evidence type="ECO:0008006" key="5">
    <source>
        <dbReference type="Google" id="ProtNLM"/>
    </source>
</evidence>
<dbReference type="InterPro" id="IPR023674">
    <property type="entry name" value="Ribosomal_uL1-like"/>
</dbReference>
<dbReference type="Gene3D" id="3.30.190.20">
    <property type="match status" value="1"/>
</dbReference>
<gene>
    <name evidence="4" type="ORF">g.11370</name>
</gene>
<dbReference type="Gene3D" id="3.40.50.790">
    <property type="match status" value="1"/>
</dbReference>
<dbReference type="GO" id="GO:0005840">
    <property type="term" value="C:ribosome"/>
    <property type="evidence" value="ECO:0007669"/>
    <property type="project" value="UniProtKB-KW"/>
</dbReference>
<evidence type="ECO:0000256" key="3">
    <source>
        <dbReference type="ARBA" id="ARBA00023274"/>
    </source>
</evidence>
<keyword evidence="3" id="KW-0687">Ribonucleoprotein</keyword>
<keyword evidence="2" id="KW-0689">Ribosomal protein</keyword>
<dbReference type="PANTHER" id="PTHR36427">
    <property type="entry name" value="54S RIBOSOMAL PROTEIN L1, MITOCHONDRIAL"/>
    <property type="match status" value="1"/>
</dbReference>
<comment type="similarity">
    <text evidence="1">Belongs to the universal ribosomal protein uL1 family.</text>
</comment>
<dbReference type="PANTHER" id="PTHR36427:SF3">
    <property type="entry name" value="LARGE RIBOSOMAL SUBUNIT PROTEIN UL1M"/>
    <property type="match status" value="1"/>
</dbReference>
<dbReference type="EMBL" id="GECU01016810">
    <property type="protein sequence ID" value="JAS90896.1"/>
    <property type="molecule type" value="Transcribed_RNA"/>
</dbReference>
<reference evidence="4" key="1">
    <citation type="submission" date="2015-11" db="EMBL/GenBank/DDBJ databases">
        <title>De novo transcriptome assembly of four potential Pierce s Disease insect vectors from Arizona vineyards.</title>
        <authorList>
            <person name="Tassone E.E."/>
        </authorList>
    </citation>
    <scope>NUCLEOTIDE SEQUENCE</scope>
</reference>
<dbReference type="GO" id="GO:1990904">
    <property type="term" value="C:ribonucleoprotein complex"/>
    <property type="evidence" value="ECO:0007669"/>
    <property type="project" value="UniProtKB-KW"/>
</dbReference>
<dbReference type="SUPFAM" id="SSF56808">
    <property type="entry name" value="Ribosomal protein L1"/>
    <property type="match status" value="1"/>
</dbReference>
<dbReference type="InterPro" id="IPR016095">
    <property type="entry name" value="Ribosomal_uL1_3-a/b-sand"/>
</dbReference>
<dbReference type="InterPro" id="IPR028364">
    <property type="entry name" value="Ribosomal_uL1/biogenesis"/>
</dbReference>
<dbReference type="AlphaFoldDB" id="A0A1B6IVC6"/>
<dbReference type="Pfam" id="PF00687">
    <property type="entry name" value="Ribosomal_L1"/>
    <property type="match status" value="1"/>
</dbReference>
<evidence type="ECO:0000256" key="1">
    <source>
        <dbReference type="ARBA" id="ARBA00010531"/>
    </source>
</evidence>